<dbReference type="SMART" id="SM01087">
    <property type="entry name" value="COG6"/>
    <property type="match status" value="1"/>
</dbReference>
<dbReference type="InterPro" id="IPR016159">
    <property type="entry name" value="Cullin_repeat-like_dom_sf"/>
</dbReference>
<accession>A0A921ZK17</accession>
<keyword evidence="9 11" id="KW-0472">Membrane</keyword>
<evidence type="ECO:0000256" key="6">
    <source>
        <dbReference type="ARBA" id="ARBA00022448"/>
    </source>
</evidence>
<dbReference type="Pfam" id="PF06419">
    <property type="entry name" value="COG6_N"/>
    <property type="match status" value="1"/>
</dbReference>
<dbReference type="InterPro" id="IPR048368">
    <property type="entry name" value="COG6_N"/>
</dbReference>
<protein>
    <recommendedName>
        <fullName evidence="5 11">Conserved oligomeric Golgi complex subunit 6</fullName>
        <shortName evidence="11">COG complex subunit 6</shortName>
    </recommendedName>
    <alternativeName>
        <fullName evidence="10 11">Component of oligomeric Golgi complex 6</fullName>
    </alternativeName>
</protein>
<comment type="similarity">
    <text evidence="3 11">Belongs to the COG6 family.</text>
</comment>
<evidence type="ECO:0000256" key="4">
    <source>
        <dbReference type="ARBA" id="ARBA00011166"/>
    </source>
</evidence>
<gene>
    <name evidence="14" type="ORF">O3G_MSEX011305</name>
</gene>
<evidence type="ECO:0000259" key="12">
    <source>
        <dbReference type="Pfam" id="PF06419"/>
    </source>
</evidence>
<dbReference type="PANTHER" id="PTHR21506">
    <property type="entry name" value="COMPONENT OF OLIGOMERIC GOLGI COMPLEX 6"/>
    <property type="match status" value="1"/>
</dbReference>
<dbReference type="Proteomes" id="UP000791440">
    <property type="component" value="Unassembled WGS sequence"/>
</dbReference>
<dbReference type="InterPro" id="IPR048369">
    <property type="entry name" value="COG6_C"/>
</dbReference>
<evidence type="ECO:0000256" key="1">
    <source>
        <dbReference type="ARBA" id="ARBA00003627"/>
    </source>
</evidence>
<dbReference type="Pfam" id="PF20653">
    <property type="entry name" value="COG6_C"/>
    <property type="match status" value="1"/>
</dbReference>
<dbReference type="EMBL" id="JH668617">
    <property type="protein sequence ID" value="KAG6459299.1"/>
    <property type="molecule type" value="Genomic_DNA"/>
</dbReference>
<comment type="caution">
    <text evidence="14">The sequence shown here is derived from an EMBL/GenBank/DDBJ whole genome shotgun (WGS) entry which is preliminary data.</text>
</comment>
<keyword evidence="7 11" id="KW-0653">Protein transport</keyword>
<keyword evidence="8 11" id="KW-0333">Golgi apparatus</keyword>
<feature type="domain" description="Conserved Oligomeric Golgi complex subunit 6 C-terminal" evidence="13">
    <location>
        <begin position="207"/>
        <end position="647"/>
    </location>
</feature>
<dbReference type="GO" id="GO:0017119">
    <property type="term" value="C:Golgi transport complex"/>
    <property type="evidence" value="ECO:0007669"/>
    <property type="project" value="UniProtKB-UniRule"/>
</dbReference>
<evidence type="ECO:0000256" key="5">
    <source>
        <dbReference type="ARBA" id="ARBA00020973"/>
    </source>
</evidence>
<dbReference type="OrthoDB" id="272987at2759"/>
<name>A0A921ZK17_MANSE</name>
<dbReference type="SUPFAM" id="SSF74788">
    <property type="entry name" value="Cullin repeat-like"/>
    <property type="match status" value="1"/>
</dbReference>
<proteinExistence type="inferred from homology"/>
<evidence type="ECO:0000313" key="15">
    <source>
        <dbReference type="Proteomes" id="UP000791440"/>
    </source>
</evidence>
<dbReference type="PANTHER" id="PTHR21506:SF0">
    <property type="entry name" value="CONSERVED OLIGOMERIC GOLGI COMPLEX SUBUNIT 6"/>
    <property type="match status" value="1"/>
</dbReference>
<comment type="subcellular location">
    <subcellularLocation>
        <location evidence="2 11">Golgi apparatus membrane</location>
        <topology evidence="2 11">Peripheral membrane protein</topology>
    </subcellularLocation>
</comment>
<evidence type="ECO:0000256" key="11">
    <source>
        <dbReference type="RuleBase" id="RU365075"/>
    </source>
</evidence>
<evidence type="ECO:0000256" key="9">
    <source>
        <dbReference type="ARBA" id="ARBA00023136"/>
    </source>
</evidence>
<dbReference type="GO" id="GO:0000139">
    <property type="term" value="C:Golgi membrane"/>
    <property type="evidence" value="ECO:0007669"/>
    <property type="project" value="UniProtKB-SubCell"/>
</dbReference>
<evidence type="ECO:0000259" key="13">
    <source>
        <dbReference type="Pfam" id="PF20653"/>
    </source>
</evidence>
<reference evidence="14" key="1">
    <citation type="journal article" date="2016" name="Insect Biochem. Mol. Biol.">
        <title>Multifaceted biological insights from a draft genome sequence of the tobacco hornworm moth, Manduca sexta.</title>
        <authorList>
            <person name="Kanost M.R."/>
            <person name="Arrese E.L."/>
            <person name="Cao X."/>
            <person name="Chen Y.R."/>
            <person name="Chellapilla S."/>
            <person name="Goldsmith M.R."/>
            <person name="Grosse-Wilde E."/>
            <person name="Heckel D.G."/>
            <person name="Herndon N."/>
            <person name="Jiang H."/>
            <person name="Papanicolaou A."/>
            <person name="Qu J."/>
            <person name="Soulages J.L."/>
            <person name="Vogel H."/>
            <person name="Walters J."/>
            <person name="Waterhouse R.M."/>
            <person name="Ahn S.J."/>
            <person name="Almeida F.C."/>
            <person name="An C."/>
            <person name="Aqrawi P."/>
            <person name="Bretschneider A."/>
            <person name="Bryant W.B."/>
            <person name="Bucks S."/>
            <person name="Chao H."/>
            <person name="Chevignon G."/>
            <person name="Christen J.M."/>
            <person name="Clarke D.F."/>
            <person name="Dittmer N.T."/>
            <person name="Ferguson L.C.F."/>
            <person name="Garavelou S."/>
            <person name="Gordon K.H.J."/>
            <person name="Gunaratna R.T."/>
            <person name="Han Y."/>
            <person name="Hauser F."/>
            <person name="He Y."/>
            <person name="Heidel-Fischer H."/>
            <person name="Hirsh A."/>
            <person name="Hu Y."/>
            <person name="Jiang H."/>
            <person name="Kalra D."/>
            <person name="Klinner C."/>
            <person name="Konig C."/>
            <person name="Kovar C."/>
            <person name="Kroll A.R."/>
            <person name="Kuwar S.S."/>
            <person name="Lee S.L."/>
            <person name="Lehman R."/>
            <person name="Li K."/>
            <person name="Li Z."/>
            <person name="Liang H."/>
            <person name="Lovelace S."/>
            <person name="Lu Z."/>
            <person name="Mansfield J.H."/>
            <person name="McCulloch K.J."/>
            <person name="Mathew T."/>
            <person name="Morton B."/>
            <person name="Muzny D.M."/>
            <person name="Neunemann D."/>
            <person name="Ongeri F."/>
            <person name="Pauchet Y."/>
            <person name="Pu L.L."/>
            <person name="Pyrousis I."/>
            <person name="Rao X.J."/>
            <person name="Redding A."/>
            <person name="Roesel C."/>
            <person name="Sanchez-Gracia A."/>
            <person name="Schaack S."/>
            <person name="Shukla A."/>
            <person name="Tetreau G."/>
            <person name="Wang Y."/>
            <person name="Xiong G.H."/>
            <person name="Traut W."/>
            <person name="Walsh T.K."/>
            <person name="Worley K.C."/>
            <person name="Wu D."/>
            <person name="Wu W."/>
            <person name="Wu Y.Q."/>
            <person name="Zhang X."/>
            <person name="Zou Z."/>
            <person name="Zucker H."/>
            <person name="Briscoe A.D."/>
            <person name="Burmester T."/>
            <person name="Clem R.J."/>
            <person name="Feyereisen R."/>
            <person name="Grimmelikhuijzen C.J.P."/>
            <person name="Hamodrakas S.J."/>
            <person name="Hansson B.S."/>
            <person name="Huguet E."/>
            <person name="Jermiin L.S."/>
            <person name="Lan Q."/>
            <person name="Lehman H.K."/>
            <person name="Lorenzen M."/>
            <person name="Merzendorfer H."/>
            <person name="Michalopoulos I."/>
            <person name="Morton D.B."/>
            <person name="Muthukrishnan S."/>
            <person name="Oakeshott J.G."/>
            <person name="Palmer W."/>
            <person name="Park Y."/>
            <person name="Passarelli A.L."/>
            <person name="Rozas J."/>
            <person name="Schwartz L.M."/>
            <person name="Smith W."/>
            <person name="Southgate A."/>
            <person name="Vilcinskas A."/>
            <person name="Vogt R."/>
            <person name="Wang P."/>
            <person name="Werren J."/>
            <person name="Yu X.Q."/>
            <person name="Zhou J.J."/>
            <person name="Brown S.J."/>
            <person name="Scherer S.E."/>
            <person name="Richards S."/>
            <person name="Blissard G.W."/>
        </authorList>
    </citation>
    <scope>NUCLEOTIDE SEQUENCE</scope>
</reference>
<evidence type="ECO:0000256" key="2">
    <source>
        <dbReference type="ARBA" id="ARBA00004395"/>
    </source>
</evidence>
<dbReference type="InterPro" id="IPR010490">
    <property type="entry name" value="COG6"/>
</dbReference>
<evidence type="ECO:0000256" key="3">
    <source>
        <dbReference type="ARBA" id="ARBA00011023"/>
    </source>
</evidence>
<dbReference type="AlphaFoldDB" id="A0A921ZK17"/>
<evidence type="ECO:0000313" key="14">
    <source>
        <dbReference type="EMBL" id="KAG6459299.1"/>
    </source>
</evidence>
<comment type="subunit">
    <text evidence="4">Component of the conserved oligomeric Golgi complex which is composed of eight different subunits and is required for normal Golgi morphology and localization.</text>
</comment>
<keyword evidence="15" id="KW-1185">Reference proteome</keyword>
<organism evidence="14 15">
    <name type="scientific">Manduca sexta</name>
    <name type="common">Tobacco hawkmoth</name>
    <name type="synonym">Tobacco hornworm</name>
    <dbReference type="NCBI Taxonomy" id="7130"/>
    <lineage>
        <taxon>Eukaryota</taxon>
        <taxon>Metazoa</taxon>
        <taxon>Ecdysozoa</taxon>
        <taxon>Arthropoda</taxon>
        <taxon>Hexapoda</taxon>
        <taxon>Insecta</taxon>
        <taxon>Pterygota</taxon>
        <taxon>Neoptera</taxon>
        <taxon>Endopterygota</taxon>
        <taxon>Lepidoptera</taxon>
        <taxon>Glossata</taxon>
        <taxon>Ditrysia</taxon>
        <taxon>Bombycoidea</taxon>
        <taxon>Sphingidae</taxon>
        <taxon>Sphinginae</taxon>
        <taxon>Sphingini</taxon>
        <taxon>Manduca</taxon>
    </lineage>
</organism>
<evidence type="ECO:0000256" key="10">
    <source>
        <dbReference type="ARBA" id="ARBA00031348"/>
    </source>
</evidence>
<feature type="domain" description="Conserved oligomeric complex COG6 N-terminal" evidence="12">
    <location>
        <begin position="65"/>
        <end position="172"/>
    </location>
</feature>
<dbReference type="GO" id="GO:0006891">
    <property type="term" value="P:intra-Golgi vesicle-mediated transport"/>
    <property type="evidence" value="ECO:0007669"/>
    <property type="project" value="UniProtKB-UniRule"/>
</dbReference>
<comment type="function">
    <text evidence="1 11">Required for normal Golgi function.</text>
</comment>
<sequence>MLLSHQLSIIGERYLNIGVVSCLAFCKLKMDSLNNPIRQRINKIFDNHIITDNSDVLHTVSGLCSSNSAYTRRVLVNEIEKRDMLVNKTVLCEYNKVKDKLQTLLDSLHCLGTAVDDMSNRLRVTKTKTHHIITQTTKLKDERKKTEKKHVWVNAYVSNFQLSPEKIEYLSNVSIKTPLTLDFFTTLSQVEKLYDNCKILVKCWYETSAFDIMETVGLQQEVAIEKLYHWTIGACLSTDSPHNALVPTALAKFQNRQVLFSNIIDEYCSARKATIVQLFIDALTKGTTSGSKPIEFYANDAKRYIGDILTWVYQAIPIEKENLCLLFKYCNMDNKNDQIIEALTSIIEAICPLLKVRIELILKPDKDPLILWSITNLIIYYRDIIQSTINKGHLVNTLEELLKKSEEVFLVTLESKIQKELSHGVKAPPVDLNPSVVVTDLVSFLRDLLAIMNISNNINTADKKLIITHILDPLLQAINETACHLSSTDMSVYMLNCIYHIQCTLSLYTVMDEYNERLQAQSEAQIDTLTSEQASYLVANLNLGPIYTILQEKTSGPLSAIPGMDTSTLKTFLKKFDMFLVSPEVYVLPQLNLLLSHSHKSHVRKRAFDVILAIYAQLYHDVHNPANGYSDPQAIVKRTPEEVNKLLM</sequence>
<keyword evidence="6 11" id="KW-0813">Transport</keyword>
<evidence type="ECO:0000256" key="8">
    <source>
        <dbReference type="ARBA" id="ARBA00023034"/>
    </source>
</evidence>
<reference evidence="14" key="2">
    <citation type="submission" date="2020-12" db="EMBL/GenBank/DDBJ databases">
        <authorList>
            <person name="Kanost M."/>
        </authorList>
    </citation>
    <scope>NUCLEOTIDE SEQUENCE</scope>
</reference>
<dbReference type="GO" id="GO:0015031">
    <property type="term" value="P:protein transport"/>
    <property type="evidence" value="ECO:0007669"/>
    <property type="project" value="UniProtKB-KW"/>
</dbReference>
<evidence type="ECO:0000256" key="7">
    <source>
        <dbReference type="ARBA" id="ARBA00022927"/>
    </source>
</evidence>